<dbReference type="AlphaFoldDB" id="A0A6A5ZL31"/>
<dbReference type="OrthoDB" id="3788651at2759"/>
<protein>
    <submittedName>
        <fullName evidence="2">Uncharacterized protein</fullName>
    </submittedName>
</protein>
<gene>
    <name evidence="2" type="ORF">BDV96DRAFT_641738</name>
</gene>
<evidence type="ECO:0000313" key="3">
    <source>
        <dbReference type="Proteomes" id="UP000799770"/>
    </source>
</evidence>
<feature type="compositionally biased region" description="Polar residues" evidence="1">
    <location>
        <begin position="52"/>
        <end position="67"/>
    </location>
</feature>
<name>A0A6A5ZL31_9PLEO</name>
<dbReference type="Proteomes" id="UP000799770">
    <property type="component" value="Unassembled WGS sequence"/>
</dbReference>
<organism evidence="2 3">
    <name type="scientific">Lophiotrema nucula</name>
    <dbReference type="NCBI Taxonomy" id="690887"/>
    <lineage>
        <taxon>Eukaryota</taxon>
        <taxon>Fungi</taxon>
        <taxon>Dikarya</taxon>
        <taxon>Ascomycota</taxon>
        <taxon>Pezizomycotina</taxon>
        <taxon>Dothideomycetes</taxon>
        <taxon>Pleosporomycetidae</taxon>
        <taxon>Pleosporales</taxon>
        <taxon>Lophiotremataceae</taxon>
        <taxon>Lophiotrema</taxon>
    </lineage>
</organism>
<dbReference type="EMBL" id="ML977314">
    <property type="protein sequence ID" value="KAF2119866.1"/>
    <property type="molecule type" value="Genomic_DNA"/>
</dbReference>
<keyword evidence="3" id="KW-1185">Reference proteome</keyword>
<reference evidence="2" key="1">
    <citation type="journal article" date="2020" name="Stud. Mycol.">
        <title>101 Dothideomycetes genomes: a test case for predicting lifestyles and emergence of pathogens.</title>
        <authorList>
            <person name="Haridas S."/>
            <person name="Albert R."/>
            <person name="Binder M."/>
            <person name="Bloem J."/>
            <person name="Labutti K."/>
            <person name="Salamov A."/>
            <person name="Andreopoulos B."/>
            <person name="Baker S."/>
            <person name="Barry K."/>
            <person name="Bills G."/>
            <person name="Bluhm B."/>
            <person name="Cannon C."/>
            <person name="Castanera R."/>
            <person name="Culley D."/>
            <person name="Daum C."/>
            <person name="Ezra D."/>
            <person name="Gonzalez J."/>
            <person name="Henrissat B."/>
            <person name="Kuo A."/>
            <person name="Liang C."/>
            <person name="Lipzen A."/>
            <person name="Lutzoni F."/>
            <person name="Magnuson J."/>
            <person name="Mondo S."/>
            <person name="Nolan M."/>
            <person name="Ohm R."/>
            <person name="Pangilinan J."/>
            <person name="Park H.-J."/>
            <person name="Ramirez L."/>
            <person name="Alfaro M."/>
            <person name="Sun H."/>
            <person name="Tritt A."/>
            <person name="Yoshinaga Y."/>
            <person name="Zwiers L.-H."/>
            <person name="Turgeon B."/>
            <person name="Goodwin S."/>
            <person name="Spatafora J."/>
            <person name="Crous P."/>
            <person name="Grigoriev I."/>
        </authorList>
    </citation>
    <scope>NUCLEOTIDE SEQUENCE</scope>
    <source>
        <strain evidence="2">CBS 627.86</strain>
    </source>
</reference>
<proteinExistence type="predicted"/>
<sequence>MALVPRIPILPENMNLVNAQTFPIRKATPAMAETADRQSRLLRTQSDPNILNRLSMTVSPPSGTTAKLSKPPKVHVKVQHKRSVRNRLQRRRKSHANHLKSPSLYILQYESYPYAVEEAKILGIFTDINKASLAATTCGAFAFSREGLNDGMEYLTPTGRIRIVMQEAPILPLRRHPTAPEDLGFASTAMDKIIALRNFTQPSIRSRPERREREQRVYLAMHRAPEATMCIGLFADKAKAWYAALKQYGIVSWEAEVQEEMRWMDETSLPHIKAKIAGSGRHFWSVEVFKINEVVRRIHLEEPVAPALTTVRDV</sequence>
<accession>A0A6A5ZL31</accession>
<evidence type="ECO:0000313" key="2">
    <source>
        <dbReference type="EMBL" id="KAF2119866.1"/>
    </source>
</evidence>
<evidence type="ECO:0000256" key="1">
    <source>
        <dbReference type="SAM" id="MobiDB-lite"/>
    </source>
</evidence>
<feature type="region of interest" description="Disordered" evidence="1">
    <location>
        <begin position="52"/>
        <end position="73"/>
    </location>
</feature>